<keyword evidence="1" id="KW-0808">Transferase</keyword>
<evidence type="ECO:0000259" key="3">
    <source>
        <dbReference type="PROSITE" id="PS51186"/>
    </source>
</evidence>
<dbReference type="Proteomes" id="UP000189431">
    <property type="component" value="Unassembled WGS sequence"/>
</dbReference>
<keyword evidence="5" id="KW-1185">Reference proteome</keyword>
<dbReference type="PANTHER" id="PTHR43877:SF2">
    <property type="entry name" value="AMINOALKYLPHOSPHONATE N-ACETYLTRANSFERASE-RELATED"/>
    <property type="match status" value="1"/>
</dbReference>
<accession>A0ABX3KT87</accession>
<dbReference type="Gene3D" id="3.40.630.30">
    <property type="match status" value="1"/>
</dbReference>
<protein>
    <submittedName>
        <fullName evidence="4">GNAT family N-acetyltransferase</fullName>
    </submittedName>
</protein>
<reference evidence="5" key="1">
    <citation type="submission" date="2017-01" db="EMBL/GenBank/DDBJ databases">
        <title>Draft genome of the species Salinivibrio costicola subsp. alcaliphilus.</title>
        <authorList>
            <person name="Lopez-Hermoso C."/>
            <person name="De La Haba R."/>
            <person name="Sanchez-Porro C."/>
            <person name="Ventosa A."/>
        </authorList>
    </citation>
    <scope>NUCLEOTIDE SEQUENCE [LARGE SCALE GENOMIC DNA]</scope>
    <source>
        <strain evidence="5">CBH448</strain>
    </source>
</reference>
<dbReference type="Pfam" id="PF00583">
    <property type="entry name" value="Acetyltransf_1"/>
    <property type="match status" value="1"/>
</dbReference>
<dbReference type="EMBL" id="MUFR01000007">
    <property type="protein sequence ID" value="OOF34831.1"/>
    <property type="molecule type" value="Genomic_DNA"/>
</dbReference>
<dbReference type="SUPFAM" id="SSF55729">
    <property type="entry name" value="Acyl-CoA N-acyltransferases (Nat)"/>
    <property type="match status" value="1"/>
</dbReference>
<name>A0ABX3KT87_SALCS</name>
<sequence length="176" mass="18994">MAKDCPQNLRKADSHAPASLDVRLIAPSDNPAIADVIRRVSAEHGLSADAGFSVADPTLDYLSEQYTHPHAAYWVIEADRVILGGGGVAPLPGHDGVCELQKMYFLPALRGKGIAKRLAVKAMDTAREWGYQRCYLETTANLTAAIALYQSLGFVPCPRMGNTGHDSCEVTMIKVL</sequence>
<proteinExistence type="predicted"/>
<dbReference type="PANTHER" id="PTHR43877">
    <property type="entry name" value="AMINOALKYLPHOSPHONATE N-ACETYLTRANSFERASE-RELATED-RELATED"/>
    <property type="match status" value="1"/>
</dbReference>
<dbReference type="CDD" id="cd04301">
    <property type="entry name" value="NAT_SF"/>
    <property type="match status" value="1"/>
</dbReference>
<keyword evidence="2" id="KW-0012">Acyltransferase</keyword>
<organism evidence="4 5">
    <name type="scientific">Salinivibrio costicola subsp. alcaliphilus</name>
    <dbReference type="NCBI Taxonomy" id="272773"/>
    <lineage>
        <taxon>Bacteria</taxon>
        <taxon>Pseudomonadati</taxon>
        <taxon>Pseudomonadota</taxon>
        <taxon>Gammaproteobacteria</taxon>
        <taxon>Vibrionales</taxon>
        <taxon>Vibrionaceae</taxon>
        <taxon>Salinivibrio</taxon>
    </lineage>
</organism>
<evidence type="ECO:0000313" key="5">
    <source>
        <dbReference type="Proteomes" id="UP000189431"/>
    </source>
</evidence>
<dbReference type="InterPro" id="IPR000182">
    <property type="entry name" value="GNAT_dom"/>
</dbReference>
<gene>
    <name evidence="4" type="ORF">BZJ21_03970</name>
</gene>
<dbReference type="InterPro" id="IPR016181">
    <property type="entry name" value="Acyl_CoA_acyltransferase"/>
</dbReference>
<feature type="domain" description="N-acetyltransferase" evidence="3">
    <location>
        <begin position="20"/>
        <end position="176"/>
    </location>
</feature>
<evidence type="ECO:0000313" key="4">
    <source>
        <dbReference type="EMBL" id="OOF34831.1"/>
    </source>
</evidence>
<dbReference type="PROSITE" id="PS51186">
    <property type="entry name" value="GNAT"/>
    <property type="match status" value="1"/>
</dbReference>
<comment type="caution">
    <text evidence="4">The sequence shown here is derived from an EMBL/GenBank/DDBJ whole genome shotgun (WGS) entry which is preliminary data.</text>
</comment>
<evidence type="ECO:0000256" key="2">
    <source>
        <dbReference type="ARBA" id="ARBA00023315"/>
    </source>
</evidence>
<evidence type="ECO:0000256" key="1">
    <source>
        <dbReference type="ARBA" id="ARBA00022679"/>
    </source>
</evidence>
<dbReference type="InterPro" id="IPR050832">
    <property type="entry name" value="Bact_Acetyltransf"/>
</dbReference>
<dbReference type="RefSeq" id="WP_077576221.1">
    <property type="nucleotide sequence ID" value="NZ_MUFR01000007.1"/>
</dbReference>